<dbReference type="Proteomes" id="UP000030924">
    <property type="component" value="Segment"/>
</dbReference>
<sequence>MRVRCASRASRAFASTRRRLTLSDFRHQVTHDPQRNLVVITAITTPDLRVLTEFEVIPFTEIASLDRPALTQRAEAAARMNEERIKQRI</sequence>
<protein>
    <submittedName>
        <fullName evidence="1">Gp35 protein</fullName>
    </submittedName>
</protein>
<evidence type="ECO:0000313" key="2">
    <source>
        <dbReference type="Proteomes" id="UP000030924"/>
    </source>
</evidence>
<reference evidence="1 2" key="1">
    <citation type="submission" date="2013-10" db="EMBL/GenBank/DDBJ databases">
        <title>Novel phages display a temperature dependent lifestyle choice that underpins the population dynamics of a tropical bacterial pathogen.</title>
        <authorList>
            <person name="Shan J."/>
            <person name="Korbrisate S."/>
            <person name="Adler-Lazer N."/>
            <person name="Clokie M."/>
            <person name="Galyov E."/>
        </authorList>
    </citation>
    <scope>NUCLEOTIDE SEQUENCE [LARGE SCALE GENOMIC DNA]</scope>
</reference>
<organism evidence="1 2">
    <name type="scientific">Burkholderia phage Bp-AMP4</name>
    <dbReference type="NCBI Taxonomy" id="1437329"/>
    <lineage>
        <taxon>Viruses</taxon>
        <taxon>Duplodnaviria</taxon>
        <taxon>Heunggongvirae</taxon>
        <taxon>Uroviricota</taxon>
        <taxon>Caudoviricetes</taxon>
        <taxon>Autographivirales</taxon>
        <taxon>Autonotataviridae</taxon>
        <taxon>Ampunavirus</taxon>
        <taxon>Ampunavirus BpAMP1</taxon>
    </lineage>
</organism>
<proteinExistence type="predicted"/>
<accession>A0A0A8KXL6</accession>
<gene>
    <name evidence="1" type="primary">gp35</name>
</gene>
<name>A0A0A8KXL6_9CAUD</name>
<evidence type="ECO:0000313" key="1">
    <source>
        <dbReference type="EMBL" id="CDL65263.1"/>
    </source>
</evidence>
<dbReference type="EMBL" id="HG796221">
    <property type="protein sequence ID" value="CDL65263.1"/>
    <property type="molecule type" value="Genomic_DNA"/>
</dbReference>